<keyword evidence="2" id="KW-0812">Transmembrane</keyword>
<name>A0ABR3YHR7_9PEZI</name>
<keyword evidence="2" id="KW-0472">Membrane</keyword>
<dbReference type="Proteomes" id="UP001583186">
    <property type="component" value="Unassembled WGS sequence"/>
</dbReference>
<sequence>MSSNQTGDNSTSNNNSSNGNGNDSSDTIIAIVALVVSVIALVGTGLQVVQQYLASAAGYSNCDAAVIGPWHTTKKRRFRLSEMRFQVLFETPVFFVCPADNTRGPIKDAPVWFVKGNPESIAITRSLPLDGPDPNSSAGKPSQRPDGAQNDAAAHTSHASHAAHAAHAALTASKPQDKRGVHTADNEMSTWVRLLQELQRMERDSQHWQKTQVELNPPHSACTFEEHKLCVALQAKKRSWDTMPSSISRPYAASTICHLVEMAAMLGIYWKEFDRSTGRYRAEGNGYVLTGSHMADLGIVFTFQICGKSRFKENRIIPADEAKELAFGLVPTIFRRKEDLRRLAFTTDDTRTLETLLLGNRNELAETLASIGCNTNTSNSLRDENKKHGHLFPLAFEITGMLGRTLHIKKSLFRFLPNPTFYHWDRKYFSMRKLLQEYRTEISCLVTDEPQIKELQTLASTIADLLLRKPERNGASRAKRPPEDAIDRPLMNILHENLDRCDLFLKKKGRKAVELVLREHVQELLRMVNNEGEYGSTTNVAGGTAGAGAGAGAAAEPSGSGAGRNGESSPLGATSKDESKFGVPLRFDDVMTASPEVRQRTLMRIYFSRLQPRVVKLAEEAWLRQQDDGNSDDEDADVEVGNGNNEDSGDNGDNDDGGHGGGNRPGRLEAASVWCTLVFRMLCWLLLHDFSKMDVQISKSELLGNRLPVYIW</sequence>
<keyword evidence="4" id="KW-1185">Reference proteome</keyword>
<keyword evidence="2" id="KW-1133">Transmembrane helix</keyword>
<evidence type="ECO:0000256" key="1">
    <source>
        <dbReference type="SAM" id="MobiDB-lite"/>
    </source>
</evidence>
<comment type="caution">
    <text evidence="3">The sequence shown here is derived from an EMBL/GenBank/DDBJ whole genome shotgun (WGS) entry which is preliminary data.</text>
</comment>
<feature type="region of interest" description="Disordered" evidence="1">
    <location>
        <begin position="124"/>
        <end position="184"/>
    </location>
</feature>
<dbReference type="EMBL" id="JAWCUI010000110">
    <property type="protein sequence ID" value="KAL1887733.1"/>
    <property type="molecule type" value="Genomic_DNA"/>
</dbReference>
<organism evidence="3 4">
    <name type="scientific">Sporothrix stenoceras</name>
    <dbReference type="NCBI Taxonomy" id="5173"/>
    <lineage>
        <taxon>Eukaryota</taxon>
        <taxon>Fungi</taxon>
        <taxon>Dikarya</taxon>
        <taxon>Ascomycota</taxon>
        <taxon>Pezizomycotina</taxon>
        <taxon>Sordariomycetes</taxon>
        <taxon>Sordariomycetidae</taxon>
        <taxon>Ophiostomatales</taxon>
        <taxon>Ophiostomataceae</taxon>
        <taxon>Sporothrix</taxon>
    </lineage>
</organism>
<feature type="region of interest" description="Disordered" evidence="1">
    <location>
        <begin position="1"/>
        <end position="21"/>
    </location>
</feature>
<feature type="region of interest" description="Disordered" evidence="1">
    <location>
        <begin position="625"/>
        <end position="664"/>
    </location>
</feature>
<feature type="transmembrane region" description="Helical" evidence="2">
    <location>
        <begin position="28"/>
        <end position="49"/>
    </location>
</feature>
<protein>
    <recommendedName>
        <fullName evidence="5">Modin</fullName>
    </recommendedName>
</protein>
<feature type="region of interest" description="Disordered" evidence="1">
    <location>
        <begin position="545"/>
        <end position="579"/>
    </location>
</feature>
<evidence type="ECO:0000313" key="4">
    <source>
        <dbReference type="Proteomes" id="UP001583186"/>
    </source>
</evidence>
<evidence type="ECO:0000313" key="3">
    <source>
        <dbReference type="EMBL" id="KAL1887733.1"/>
    </source>
</evidence>
<feature type="compositionally biased region" description="Basic and acidic residues" evidence="1">
    <location>
        <begin position="175"/>
        <end position="184"/>
    </location>
</feature>
<evidence type="ECO:0008006" key="5">
    <source>
        <dbReference type="Google" id="ProtNLM"/>
    </source>
</evidence>
<feature type="compositionally biased region" description="Low complexity" evidence="1">
    <location>
        <begin position="152"/>
        <end position="173"/>
    </location>
</feature>
<accession>A0ABR3YHR7</accession>
<proteinExistence type="predicted"/>
<gene>
    <name evidence="3" type="ORF">Sste5346_010026</name>
</gene>
<reference evidence="3 4" key="1">
    <citation type="journal article" date="2024" name="IMA Fungus">
        <title>IMA Genome - F19 : A genome assembly and annotation guide to empower mycologists, including annotated draft genome sequences of Ceratocystis pirilliformis, Diaporthe australafricana, Fusarium ophioides, Paecilomyces lecythidis, and Sporothrix stenoceras.</title>
        <authorList>
            <person name="Aylward J."/>
            <person name="Wilson A.M."/>
            <person name="Visagie C.M."/>
            <person name="Spraker J."/>
            <person name="Barnes I."/>
            <person name="Buitendag C."/>
            <person name="Ceriani C."/>
            <person name="Del Mar Angel L."/>
            <person name="du Plessis D."/>
            <person name="Fuchs T."/>
            <person name="Gasser K."/>
            <person name="Kramer D."/>
            <person name="Li W."/>
            <person name="Munsamy K."/>
            <person name="Piso A."/>
            <person name="Price J.L."/>
            <person name="Sonnekus B."/>
            <person name="Thomas C."/>
            <person name="van der Nest A."/>
            <person name="van Dijk A."/>
            <person name="van Heerden A."/>
            <person name="van Vuuren N."/>
            <person name="Yilmaz N."/>
            <person name="Duong T.A."/>
            <person name="van der Merwe N.A."/>
            <person name="Wingfield M.J."/>
            <person name="Wingfield B.D."/>
        </authorList>
    </citation>
    <scope>NUCLEOTIDE SEQUENCE [LARGE SCALE GENOMIC DNA]</scope>
    <source>
        <strain evidence="3 4">CMW 5346</strain>
    </source>
</reference>
<evidence type="ECO:0000256" key="2">
    <source>
        <dbReference type="SAM" id="Phobius"/>
    </source>
</evidence>
<feature type="compositionally biased region" description="Acidic residues" evidence="1">
    <location>
        <begin position="629"/>
        <end position="638"/>
    </location>
</feature>